<keyword evidence="2" id="KW-0378">Hydrolase</keyword>
<dbReference type="InterPro" id="IPR029058">
    <property type="entry name" value="AB_hydrolase_fold"/>
</dbReference>
<dbReference type="Proteomes" id="UP000887421">
    <property type="component" value="Chromosome"/>
</dbReference>
<dbReference type="SUPFAM" id="SSF53474">
    <property type="entry name" value="alpha/beta-Hydrolases"/>
    <property type="match status" value="1"/>
</dbReference>
<organism evidence="2 3">
    <name type="scientific">Phytopseudomonas seleniipraecipitans</name>
    <dbReference type="NCBI Taxonomy" id="640205"/>
    <lineage>
        <taxon>Bacteria</taxon>
        <taxon>Pseudomonadati</taxon>
        <taxon>Pseudomonadota</taxon>
        <taxon>Gammaproteobacteria</taxon>
        <taxon>Pseudomonadales</taxon>
        <taxon>Pseudomonadaceae</taxon>
        <taxon>Phytopseudomonas</taxon>
    </lineage>
</organism>
<evidence type="ECO:0000259" key="1">
    <source>
        <dbReference type="Pfam" id="PF00561"/>
    </source>
</evidence>
<dbReference type="Gene3D" id="3.40.50.1820">
    <property type="entry name" value="alpha/beta hydrolase"/>
    <property type="match status" value="1"/>
</dbReference>
<keyword evidence="3" id="KW-1185">Reference proteome</keyword>
<protein>
    <submittedName>
        <fullName evidence="2">Alpha/beta fold hydrolase</fullName>
    </submittedName>
</protein>
<dbReference type="RefSeq" id="WP_070880592.1">
    <property type="nucleotide sequence ID" value="NZ_CP076114.1"/>
</dbReference>
<name>A0ABY5JEG8_9GAMM</name>
<sequence length="242" mass="25542">MTDQRLVLLSGWGLGSAPLQPLADALGVRLQVQVQVQVQIEPLPELDHASVALWLDQLDERLPDKAWLGGWSLGGMLASLLAARRGSACPGLLTLASNPCFVARETWPTAMAASTFRIFRDSYQQSPSATLKRFAMLCSQGAVDARSLSRSLTATAGGVDSLAGLDLLATLDTQEALQRFSGPQLHVFADADALVPVSAAAAVQALQPDATVHCMSGASHALVLEQVADVAALLSRFMEARA</sequence>
<evidence type="ECO:0000313" key="3">
    <source>
        <dbReference type="Proteomes" id="UP000887421"/>
    </source>
</evidence>
<accession>A0ABY5JEG8</accession>
<reference evidence="2" key="1">
    <citation type="submission" date="2021-05" db="EMBL/GenBank/DDBJ databases">
        <title>Complete genome sequence of Pseudomonas seleniipraecipitans strain D1-6.</title>
        <authorList>
            <person name="Lafi F."/>
            <person name="Eida A."/>
            <person name="Alam I."/>
            <person name="Hert H."/>
            <person name="Saad M."/>
        </authorList>
    </citation>
    <scope>NUCLEOTIDE SEQUENCE</scope>
    <source>
        <strain evidence="2">D1-6</strain>
    </source>
</reference>
<dbReference type="GO" id="GO:0016787">
    <property type="term" value="F:hydrolase activity"/>
    <property type="evidence" value="ECO:0007669"/>
    <property type="project" value="UniProtKB-KW"/>
</dbReference>
<feature type="domain" description="AB hydrolase-1" evidence="1">
    <location>
        <begin position="51"/>
        <end position="225"/>
    </location>
</feature>
<dbReference type="InterPro" id="IPR000073">
    <property type="entry name" value="AB_hydrolase_1"/>
</dbReference>
<dbReference type="EMBL" id="CP076114">
    <property type="protein sequence ID" value="UUD65668.1"/>
    <property type="molecule type" value="Genomic_DNA"/>
</dbReference>
<dbReference type="Pfam" id="PF00561">
    <property type="entry name" value="Abhydrolase_1"/>
    <property type="match status" value="1"/>
</dbReference>
<proteinExistence type="predicted"/>
<gene>
    <name evidence="2" type="ORF">D16iCDA_08450</name>
</gene>
<evidence type="ECO:0000313" key="2">
    <source>
        <dbReference type="EMBL" id="UUD65668.1"/>
    </source>
</evidence>